<comment type="cofactor">
    <cofactor evidence="1">
        <name>Mg(2+)</name>
        <dbReference type="ChEBI" id="CHEBI:18420"/>
    </cofactor>
</comment>
<evidence type="ECO:0000313" key="8">
    <source>
        <dbReference type="Proteomes" id="UP000484164"/>
    </source>
</evidence>
<proteinExistence type="predicted"/>
<dbReference type="Gene3D" id="2.40.50.140">
    <property type="entry name" value="Nucleic acid-binding proteins"/>
    <property type="match status" value="1"/>
</dbReference>
<keyword evidence="8" id="KW-1185">Reference proteome</keyword>
<keyword evidence="4" id="KW-0460">Magnesium</keyword>
<dbReference type="GO" id="GO:0003723">
    <property type="term" value="F:RNA binding"/>
    <property type="evidence" value="ECO:0007669"/>
    <property type="project" value="UniProtKB-KW"/>
</dbReference>
<dbReference type="Proteomes" id="UP000484164">
    <property type="component" value="Unassembled WGS sequence"/>
</dbReference>
<evidence type="ECO:0000256" key="2">
    <source>
        <dbReference type="ARBA" id="ARBA00022723"/>
    </source>
</evidence>
<dbReference type="EMBL" id="WBVQ01000002">
    <property type="protein sequence ID" value="KAB2815884.1"/>
    <property type="molecule type" value="Genomic_DNA"/>
</dbReference>
<feature type="domain" description="S1 motif" evidence="6">
    <location>
        <begin position="37"/>
        <end position="140"/>
    </location>
</feature>
<dbReference type="GO" id="GO:0016787">
    <property type="term" value="F:hydrolase activity"/>
    <property type="evidence" value="ECO:0007669"/>
    <property type="project" value="UniProtKB-KW"/>
</dbReference>
<gene>
    <name evidence="7" type="ORF">F8C82_09300</name>
</gene>
<keyword evidence="3" id="KW-0378">Hydrolase</keyword>
<dbReference type="CDD" id="cd04453">
    <property type="entry name" value="S1_RNase_E"/>
    <property type="match status" value="1"/>
</dbReference>
<comment type="caution">
    <text evidence="7">The sequence shown here is derived from an EMBL/GenBank/DDBJ whole genome shotgun (WGS) entry which is preliminary data.</text>
</comment>
<keyword evidence="2" id="KW-0479">Metal-binding</keyword>
<evidence type="ECO:0000256" key="1">
    <source>
        <dbReference type="ARBA" id="ARBA00001946"/>
    </source>
</evidence>
<dbReference type="GO" id="GO:0004540">
    <property type="term" value="F:RNA nuclease activity"/>
    <property type="evidence" value="ECO:0007669"/>
    <property type="project" value="InterPro"/>
</dbReference>
<evidence type="ECO:0000259" key="6">
    <source>
        <dbReference type="SMART" id="SM00316"/>
    </source>
</evidence>
<dbReference type="InterPro" id="IPR019307">
    <property type="entry name" value="RNA-bd_AU-1/RNase_E/G"/>
</dbReference>
<evidence type="ECO:0000256" key="5">
    <source>
        <dbReference type="ARBA" id="ARBA00022884"/>
    </source>
</evidence>
<evidence type="ECO:0000256" key="3">
    <source>
        <dbReference type="ARBA" id="ARBA00022801"/>
    </source>
</evidence>
<organism evidence="7 8">
    <name type="scientific">Phaeocystidibacter marisrubri</name>
    <dbReference type="NCBI Taxonomy" id="1577780"/>
    <lineage>
        <taxon>Bacteria</taxon>
        <taxon>Pseudomonadati</taxon>
        <taxon>Bacteroidota</taxon>
        <taxon>Flavobacteriia</taxon>
        <taxon>Flavobacteriales</taxon>
        <taxon>Phaeocystidibacteraceae</taxon>
        <taxon>Phaeocystidibacter</taxon>
    </lineage>
</organism>
<dbReference type="PANTHER" id="PTHR30001">
    <property type="entry name" value="RIBONUCLEASE"/>
    <property type="match status" value="1"/>
</dbReference>
<dbReference type="SUPFAM" id="SSF50249">
    <property type="entry name" value="Nucleic acid-binding proteins"/>
    <property type="match status" value="1"/>
</dbReference>
<dbReference type="GO" id="GO:0006364">
    <property type="term" value="P:rRNA processing"/>
    <property type="evidence" value="ECO:0007669"/>
    <property type="project" value="TreeGrafter"/>
</dbReference>
<dbReference type="NCBIfam" id="TIGR00757">
    <property type="entry name" value="RNaseEG"/>
    <property type="match status" value="1"/>
</dbReference>
<dbReference type="AlphaFoldDB" id="A0A6L3ZEK6"/>
<dbReference type="SMART" id="SM00316">
    <property type="entry name" value="S1"/>
    <property type="match status" value="1"/>
</dbReference>
<dbReference type="OrthoDB" id="9804278at2"/>
<sequence>MRNELIIHTRENEAVIALLQDGKLTELHTESDDDRFSVGDVYVGRVRKLAKGLNAAFVDVGYEKDAFLHYHDLGPQVKSWHLFTKRTQTGKQQSNITNFQLQPLIEKDGSIDEVLKPGQNIIVQIAKEPISTKGPRITSDISLAGRFIVLVPFTSRVSVSQKIRDRKEKDRLKKLAIDILPKGFGLIVRTVAEGRTTAELETDLKNLLKKWRTLHRQMRRAKAPARALSEMNRASAFLRDVFNSTYERIVVDDVDLYNEIREYMEEIAPDKLDIVQHFGGKTPIFQHFGIDRQIKSSFGRSVSMTKGTYLVIEHTEAMHVIDVNSGNRSNQGESQEDNALAVNLIAAQEVARQLRLRDMGGIIVVDFIDMHKGENRKILHEKMKEIMKDDRAKHKILPPSRFGLVEITRQRVRPEMNIPTREEDPDSLVEAPILIINDIEHAIQRLAKEKVANSILIHVHPFIHAYLTKGILSSLRRKWQKQYKVKLKVIPRDAYKTLEYHFFNEKNEEIGKA</sequence>
<name>A0A6L3ZEK6_9FLAO</name>
<dbReference type="InterPro" id="IPR003029">
    <property type="entry name" value="S1_domain"/>
</dbReference>
<dbReference type="GO" id="GO:0046872">
    <property type="term" value="F:metal ion binding"/>
    <property type="evidence" value="ECO:0007669"/>
    <property type="project" value="UniProtKB-KW"/>
</dbReference>
<dbReference type="PANTHER" id="PTHR30001:SF0">
    <property type="entry name" value="RIBONUCLEASE G"/>
    <property type="match status" value="1"/>
</dbReference>
<protein>
    <submittedName>
        <fullName evidence="7">Rne/Rng family ribonuclease</fullName>
    </submittedName>
</protein>
<evidence type="ECO:0000256" key="4">
    <source>
        <dbReference type="ARBA" id="ARBA00022842"/>
    </source>
</evidence>
<keyword evidence="5" id="KW-0694">RNA-binding</keyword>
<dbReference type="RefSeq" id="WP_151693313.1">
    <property type="nucleotide sequence ID" value="NZ_BMGX01000001.1"/>
</dbReference>
<dbReference type="Pfam" id="PF10150">
    <property type="entry name" value="RNase_E_G"/>
    <property type="match status" value="1"/>
</dbReference>
<dbReference type="InterPro" id="IPR012340">
    <property type="entry name" value="NA-bd_OB-fold"/>
</dbReference>
<dbReference type="InterPro" id="IPR004659">
    <property type="entry name" value="RNase_E/G"/>
</dbReference>
<accession>A0A6L3ZEK6</accession>
<dbReference type="GO" id="GO:0005737">
    <property type="term" value="C:cytoplasm"/>
    <property type="evidence" value="ECO:0007669"/>
    <property type="project" value="TreeGrafter"/>
</dbReference>
<evidence type="ECO:0000313" key="7">
    <source>
        <dbReference type="EMBL" id="KAB2815884.1"/>
    </source>
</evidence>
<reference evidence="7 8" key="1">
    <citation type="submission" date="2019-10" db="EMBL/GenBank/DDBJ databases">
        <title>Genome sequence of Phaeocystidibacter marisrubri JCM30614 (type strain).</title>
        <authorList>
            <person name="Bowman J.P."/>
        </authorList>
    </citation>
    <scope>NUCLEOTIDE SEQUENCE [LARGE SCALE GENOMIC DNA]</scope>
    <source>
        <strain evidence="7 8">JCM 30614</strain>
    </source>
</reference>